<feature type="compositionally biased region" description="Low complexity" evidence="1">
    <location>
        <begin position="1"/>
        <end position="51"/>
    </location>
</feature>
<protein>
    <submittedName>
        <fullName evidence="2">Uncharacterized protein</fullName>
    </submittedName>
</protein>
<dbReference type="RefSeq" id="WP_259623844.1">
    <property type="nucleotide sequence ID" value="NZ_JANYMP010000006.1"/>
</dbReference>
<dbReference type="Proteomes" id="UP001141259">
    <property type="component" value="Unassembled WGS sequence"/>
</dbReference>
<feature type="compositionally biased region" description="Basic and acidic residues" evidence="1">
    <location>
        <begin position="80"/>
        <end position="98"/>
    </location>
</feature>
<sequence>MTTKPTTGLTTTSPATKPTTTTKSTTKLTNTKLTNTKSITTKPTTTDLTTTRGRVGRSVPIFSKPGGDEVSARLGKNRRRPADYRRPSLPPPKERPCHSEVMTAVVGG</sequence>
<evidence type="ECO:0000313" key="2">
    <source>
        <dbReference type="EMBL" id="MCS7478352.1"/>
    </source>
</evidence>
<reference evidence="2" key="1">
    <citation type="submission" date="2022-08" db="EMBL/GenBank/DDBJ databases">
        <authorList>
            <person name="Tistechok S."/>
            <person name="Samborskyy M."/>
            <person name="Roman I."/>
        </authorList>
    </citation>
    <scope>NUCLEOTIDE SEQUENCE</scope>
    <source>
        <strain evidence="2">DSM 103496</strain>
    </source>
</reference>
<keyword evidence="3" id="KW-1185">Reference proteome</keyword>
<evidence type="ECO:0000313" key="3">
    <source>
        <dbReference type="Proteomes" id="UP001141259"/>
    </source>
</evidence>
<name>A0A9X3AF72_9PSEU</name>
<dbReference type="AlphaFoldDB" id="A0A9X3AF72"/>
<comment type="caution">
    <text evidence="2">The sequence shown here is derived from an EMBL/GenBank/DDBJ whole genome shotgun (WGS) entry which is preliminary data.</text>
</comment>
<feature type="region of interest" description="Disordered" evidence="1">
    <location>
        <begin position="1"/>
        <end position="98"/>
    </location>
</feature>
<evidence type="ECO:0000256" key="1">
    <source>
        <dbReference type="SAM" id="MobiDB-lite"/>
    </source>
</evidence>
<proteinExistence type="predicted"/>
<gene>
    <name evidence="2" type="ORF">NZH93_15940</name>
</gene>
<dbReference type="EMBL" id="JANYMP010000006">
    <property type="protein sequence ID" value="MCS7478352.1"/>
    <property type="molecule type" value="Genomic_DNA"/>
</dbReference>
<organism evidence="2 3">
    <name type="scientific">Umezawaea endophytica</name>
    <dbReference type="NCBI Taxonomy" id="1654476"/>
    <lineage>
        <taxon>Bacteria</taxon>
        <taxon>Bacillati</taxon>
        <taxon>Actinomycetota</taxon>
        <taxon>Actinomycetes</taxon>
        <taxon>Pseudonocardiales</taxon>
        <taxon>Pseudonocardiaceae</taxon>
        <taxon>Umezawaea</taxon>
    </lineage>
</organism>
<accession>A0A9X3AF72</accession>